<dbReference type="Pfam" id="PF16752">
    <property type="entry name" value="TBCC_N"/>
    <property type="match status" value="1"/>
</dbReference>
<dbReference type="FunFam" id="2.160.20.70:FF:000007">
    <property type="entry name" value="tubulin-specific chaperone C"/>
    <property type="match status" value="1"/>
</dbReference>
<evidence type="ECO:0000313" key="10">
    <source>
        <dbReference type="Proteomes" id="UP000762676"/>
    </source>
</evidence>
<dbReference type="InterPro" id="IPR027684">
    <property type="entry name" value="TBCC"/>
</dbReference>
<keyword evidence="4" id="KW-0007">Acetylation</keyword>
<dbReference type="GO" id="GO:0005737">
    <property type="term" value="C:cytoplasm"/>
    <property type="evidence" value="ECO:0007669"/>
    <property type="project" value="UniProtKB-SubCell"/>
</dbReference>
<comment type="caution">
    <text evidence="9">The sequence shown here is derived from an EMBL/GenBank/DDBJ whole genome shotgun (WGS) entry which is preliminary data.</text>
</comment>
<evidence type="ECO:0000256" key="5">
    <source>
        <dbReference type="ARBA" id="ARBA00023186"/>
    </source>
</evidence>
<evidence type="ECO:0000256" key="3">
    <source>
        <dbReference type="ARBA" id="ARBA00022490"/>
    </source>
</evidence>
<feature type="region of interest" description="Disordered" evidence="7">
    <location>
        <begin position="1"/>
        <end position="49"/>
    </location>
</feature>
<dbReference type="AlphaFoldDB" id="A0AAV4GHF2"/>
<dbReference type="Gene3D" id="2.160.20.70">
    <property type="match status" value="1"/>
</dbReference>
<keyword evidence="5" id="KW-0143">Chaperone</keyword>
<accession>A0AAV4GHF2</accession>
<evidence type="ECO:0000256" key="1">
    <source>
        <dbReference type="ARBA" id="ARBA00004496"/>
    </source>
</evidence>
<reference evidence="9 10" key="1">
    <citation type="journal article" date="2021" name="Elife">
        <title>Chloroplast acquisition without the gene transfer in kleptoplastic sea slugs, Plakobranchus ocellatus.</title>
        <authorList>
            <person name="Maeda T."/>
            <person name="Takahashi S."/>
            <person name="Yoshida T."/>
            <person name="Shimamura S."/>
            <person name="Takaki Y."/>
            <person name="Nagai Y."/>
            <person name="Toyoda A."/>
            <person name="Suzuki Y."/>
            <person name="Arimoto A."/>
            <person name="Ishii H."/>
            <person name="Satoh N."/>
            <person name="Nishiyama T."/>
            <person name="Hasebe M."/>
            <person name="Maruyama T."/>
            <person name="Minagawa J."/>
            <person name="Obokata J."/>
            <person name="Shigenobu S."/>
        </authorList>
    </citation>
    <scope>NUCLEOTIDE SEQUENCE [LARGE SCALE GENOMIC DNA]</scope>
</reference>
<keyword evidence="10" id="KW-1185">Reference proteome</keyword>
<dbReference type="PANTHER" id="PTHR15139">
    <property type="entry name" value="TUBULIN FOLDING COFACTOR C"/>
    <property type="match status" value="1"/>
</dbReference>
<dbReference type="InterPro" id="IPR016098">
    <property type="entry name" value="CAP/MinC_C"/>
</dbReference>
<evidence type="ECO:0000259" key="8">
    <source>
        <dbReference type="PROSITE" id="PS51329"/>
    </source>
</evidence>
<dbReference type="SMART" id="SM00673">
    <property type="entry name" value="CARP"/>
    <property type="match status" value="2"/>
</dbReference>
<dbReference type="Pfam" id="PF07986">
    <property type="entry name" value="TBCC"/>
    <property type="match status" value="1"/>
</dbReference>
<feature type="domain" description="C-CAP/cofactor C-like" evidence="8">
    <location>
        <begin position="178"/>
        <end position="331"/>
    </location>
</feature>
<comment type="similarity">
    <text evidence="2">Belongs to the TBCC family.</text>
</comment>
<dbReference type="InterPro" id="IPR006599">
    <property type="entry name" value="CARP_motif"/>
</dbReference>
<organism evidence="9 10">
    <name type="scientific">Elysia marginata</name>
    <dbReference type="NCBI Taxonomy" id="1093978"/>
    <lineage>
        <taxon>Eukaryota</taxon>
        <taxon>Metazoa</taxon>
        <taxon>Spiralia</taxon>
        <taxon>Lophotrochozoa</taxon>
        <taxon>Mollusca</taxon>
        <taxon>Gastropoda</taxon>
        <taxon>Heterobranchia</taxon>
        <taxon>Euthyneura</taxon>
        <taxon>Panpulmonata</taxon>
        <taxon>Sacoglossa</taxon>
        <taxon>Placobranchoidea</taxon>
        <taxon>Plakobranchidae</taxon>
        <taxon>Elysia</taxon>
    </lineage>
</organism>
<comment type="subunit">
    <text evidence="6">Supercomplex made of cofactors A to E. Cofactors A and D function by capturing and stabilizing tubulin in a quasi-native conformation. Cofactor E binds to the cofactor D-tubulin complex; interaction with cofactor C then causes the release of tubulin polypeptides that are committed to the native state.</text>
</comment>
<feature type="compositionally biased region" description="Basic and acidic residues" evidence="7">
    <location>
        <begin position="15"/>
        <end position="49"/>
    </location>
</feature>
<sequence length="355" mass="40430">MADWKGTIDISNGMSEDHKSGVAERLQRREEERQALVRKRKEEQDGMDDKVQESLQSFLEILKSERLSLEKSLAESSLLVERSMLIDHFDELSLRVQKLQRNVSESALFLPPYELKTAQNVIVLLQSKIQETRDQLLPKKKFTFSKKQNKKGPSVESNKSDGVDFNVNLDSTVSKSSPSKSENDLVVEFAACKFVDRAGETLQKNANEINQKDIALVNLSNCSVLLYGAPSAIHINKLNRCTIFCGPVPGSIFIRECIECTFVLACQQLRIHSTTNSEFYIHVTSKAIIEDCNKVKFAPYNWKYETLEEDYAATGLSKQRNNWDRVDDFNWLAADVHSPNWSIIPSADRITSWKM</sequence>
<evidence type="ECO:0000256" key="2">
    <source>
        <dbReference type="ARBA" id="ARBA00008848"/>
    </source>
</evidence>
<dbReference type="GO" id="GO:0015631">
    <property type="term" value="F:tubulin binding"/>
    <property type="evidence" value="ECO:0007669"/>
    <property type="project" value="InterPro"/>
</dbReference>
<evidence type="ECO:0000256" key="7">
    <source>
        <dbReference type="SAM" id="MobiDB-lite"/>
    </source>
</evidence>
<dbReference type="EMBL" id="BMAT01008419">
    <property type="protein sequence ID" value="GFR84731.1"/>
    <property type="molecule type" value="Genomic_DNA"/>
</dbReference>
<dbReference type="Proteomes" id="UP000762676">
    <property type="component" value="Unassembled WGS sequence"/>
</dbReference>
<dbReference type="GO" id="GO:0007023">
    <property type="term" value="P:post-chaperonin tubulin folding pathway"/>
    <property type="evidence" value="ECO:0007669"/>
    <property type="project" value="InterPro"/>
</dbReference>
<dbReference type="PROSITE" id="PS51329">
    <property type="entry name" value="C_CAP_COFACTOR_C"/>
    <property type="match status" value="1"/>
</dbReference>
<dbReference type="InterPro" id="IPR038397">
    <property type="entry name" value="TBCC_N_sf"/>
</dbReference>
<keyword evidence="3" id="KW-0963">Cytoplasm</keyword>
<dbReference type="Gene3D" id="1.20.58.1250">
    <property type="entry name" value="Tubulin Binding Cofactor C, N-terminal domain"/>
    <property type="match status" value="1"/>
</dbReference>
<evidence type="ECO:0000313" key="9">
    <source>
        <dbReference type="EMBL" id="GFR84731.1"/>
    </source>
</evidence>
<evidence type="ECO:0000256" key="4">
    <source>
        <dbReference type="ARBA" id="ARBA00022990"/>
    </source>
</evidence>
<name>A0AAV4GHF2_9GAST</name>
<evidence type="ECO:0000256" key="6">
    <source>
        <dbReference type="ARBA" id="ARBA00026055"/>
    </source>
</evidence>
<comment type="subcellular location">
    <subcellularLocation>
        <location evidence="1">Cytoplasm</location>
    </subcellularLocation>
</comment>
<dbReference type="GO" id="GO:0007021">
    <property type="term" value="P:tubulin complex assembly"/>
    <property type="evidence" value="ECO:0007669"/>
    <property type="project" value="TreeGrafter"/>
</dbReference>
<gene>
    <name evidence="9" type="ORF">ElyMa_004157700</name>
</gene>
<dbReference type="InterPro" id="IPR012945">
    <property type="entry name" value="Tubulin-bd_cofactor_C_dom"/>
</dbReference>
<dbReference type="InterPro" id="IPR017901">
    <property type="entry name" value="C-CAP_CF_C-like"/>
</dbReference>
<protein>
    <submittedName>
        <fullName evidence="9">Tubulin-specific chaperone C-like</fullName>
    </submittedName>
</protein>
<dbReference type="PANTHER" id="PTHR15139:SF0">
    <property type="entry name" value="TUBULIN-SPECIFIC CHAPERONE C"/>
    <property type="match status" value="1"/>
</dbReference>
<dbReference type="InterPro" id="IPR031925">
    <property type="entry name" value="TBCC_N"/>
</dbReference>
<proteinExistence type="inferred from homology"/>